<evidence type="ECO:0000313" key="2">
    <source>
        <dbReference type="Proteomes" id="UP000292282"/>
    </source>
</evidence>
<dbReference type="EMBL" id="PITK01000010">
    <property type="protein sequence ID" value="TBU20908.1"/>
    <property type="molecule type" value="Genomic_DNA"/>
</dbReference>
<dbReference type="VEuPathDB" id="MicrosporidiaDB:CWI38_0010p0030"/>
<dbReference type="AlphaFoldDB" id="A0A4Q9M4H8"/>
<organism evidence="1 2">
    <name type="scientific">Hamiltosporidium tvaerminnensis</name>
    <dbReference type="NCBI Taxonomy" id="1176355"/>
    <lineage>
        <taxon>Eukaryota</taxon>
        <taxon>Fungi</taxon>
        <taxon>Fungi incertae sedis</taxon>
        <taxon>Microsporidia</taxon>
        <taxon>Dubosqiidae</taxon>
        <taxon>Hamiltosporidium</taxon>
    </lineage>
</organism>
<name>A0A4Q9M4H8_9MICR</name>
<accession>A0A4Q9M4H8</accession>
<sequence>MLEEMTDEKNQILSAIKDSCCKDTDTLFGGIGESQPVNRILRLEFADFSKLDDTVQTAVYLYLYRAELGRGLYNVELRNEDMLLQLLNSWGKIAISKMENINKTNFVLIKGFLKVKYCSEKGVTRRKENELVSVSESLRWLKERKGAETVFNPAINQNNSRSFSLDMKKCLKLRKYDLLVNELDFIYKRSVEIIPYGMTWATVETLSSYRRRRLDLESLLIGIINNMGLKSKLKTKYDTHILEDKYSEGYKININQESDLEKDNEGLNLRNK</sequence>
<proteinExistence type="predicted"/>
<evidence type="ECO:0000313" key="1">
    <source>
        <dbReference type="EMBL" id="TBU20908.1"/>
    </source>
</evidence>
<dbReference type="Proteomes" id="UP000292282">
    <property type="component" value="Unassembled WGS sequence"/>
</dbReference>
<keyword evidence="2" id="KW-1185">Reference proteome</keyword>
<gene>
    <name evidence="1" type="ORF">CWI38_0010p0030</name>
</gene>
<comment type="caution">
    <text evidence="1">The sequence shown here is derived from an EMBL/GenBank/DDBJ whole genome shotgun (WGS) entry which is preliminary data.</text>
</comment>
<reference evidence="1 2" key="1">
    <citation type="submission" date="2017-12" db="EMBL/GenBank/DDBJ databases">
        <authorList>
            <person name="Pombert J.-F."/>
            <person name="Haag K.L."/>
            <person name="Ebert D."/>
        </authorList>
    </citation>
    <scope>NUCLEOTIDE SEQUENCE [LARGE SCALE GENOMIC DNA]</scope>
    <source>
        <strain evidence="1">IL-G-3</strain>
    </source>
</reference>
<protein>
    <submittedName>
        <fullName evidence="1">Uncharacterized protein</fullName>
    </submittedName>
</protein>